<name>A0ABQ2HAR5_9PSEU</name>
<keyword evidence="2" id="KW-1185">Reference proteome</keyword>
<dbReference type="Proteomes" id="UP000597656">
    <property type="component" value="Unassembled WGS sequence"/>
</dbReference>
<comment type="caution">
    <text evidence="1">The sequence shown here is derived from an EMBL/GenBank/DDBJ whole genome shotgun (WGS) entry which is preliminary data.</text>
</comment>
<sequence>MCWSRFVQQPGTADQAWVRAGLRVVTLGSTDVACAFLQWLHRVLATVASPEELTPLYIVHGTAGTNPTHGIW</sequence>
<proteinExistence type="predicted"/>
<dbReference type="EMBL" id="BMNC01000001">
    <property type="protein sequence ID" value="GGM70250.1"/>
    <property type="molecule type" value="Genomic_DNA"/>
</dbReference>
<evidence type="ECO:0000313" key="1">
    <source>
        <dbReference type="EMBL" id="GGM70250.1"/>
    </source>
</evidence>
<protein>
    <submittedName>
        <fullName evidence="1">Uncharacterized protein</fullName>
    </submittedName>
</protein>
<dbReference type="RefSeq" id="WP_189152674.1">
    <property type="nucleotide sequence ID" value="NZ_BMNC01000001.1"/>
</dbReference>
<organism evidence="1 2">
    <name type="scientific">Lentzea pudingi</name>
    <dbReference type="NCBI Taxonomy" id="1789439"/>
    <lineage>
        <taxon>Bacteria</taxon>
        <taxon>Bacillati</taxon>
        <taxon>Actinomycetota</taxon>
        <taxon>Actinomycetes</taxon>
        <taxon>Pseudonocardiales</taxon>
        <taxon>Pseudonocardiaceae</taxon>
        <taxon>Lentzea</taxon>
    </lineage>
</organism>
<gene>
    <name evidence="1" type="ORF">GCM10011609_02430</name>
</gene>
<reference evidence="2" key="1">
    <citation type="journal article" date="2019" name="Int. J. Syst. Evol. Microbiol.">
        <title>The Global Catalogue of Microorganisms (GCM) 10K type strain sequencing project: providing services to taxonomists for standard genome sequencing and annotation.</title>
        <authorList>
            <consortium name="The Broad Institute Genomics Platform"/>
            <consortium name="The Broad Institute Genome Sequencing Center for Infectious Disease"/>
            <person name="Wu L."/>
            <person name="Ma J."/>
        </authorList>
    </citation>
    <scope>NUCLEOTIDE SEQUENCE [LARGE SCALE GENOMIC DNA]</scope>
    <source>
        <strain evidence="2">CGMCC 4.7319</strain>
    </source>
</reference>
<accession>A0ABQ2HAR5</accession>
<evidence type="ECO:0000313" key="2">
    <source>
        <dbReference type="Proteomes" id="UP000597656"/>
    </source>
</evidence>